<accession>A0ABT1I165</accession>
<evidence type="ECO:0000313" key="3">
    <source>
        <dbReference type="Proteomes" id="UP001205311"/>
    </source>
</evidence>
<protein>
    <recommendedName>
        <fullName evidence="4">DUF3558 domain-containing protein</fullName>
    </recommendedName>
</protein>
<sequence>MPFLALLATACSSRQGAELAGPATTPTTTSASSSPGSASSSARPGSPASAAPSAVSVSDTDPCALVDPAVVAELGLPAGRRGTFGGKPECQFRAGGATGGRVMVDPGPGAGLDQLRPRSGDEVTSLDLAGRPARQEAAPNQRTCSVLVAFGSEASVTVDMSTRSAGEGPPACEVARKVAESVARRLPGQG</sequence>
<gene>
    <name evidence="2" type="ORF">LX15_005217</name>
</gene>
<keyword evidence="3" id="KW-1185">Reference proteome</keyword>
<feature type="compositionally biased region" description="Low complexity" evidence="1">
    <location>
        <begin position="20"/>
        <end position="58"/>
    </location>
</feature>
<name>A0ABT1I165_STRSD</name>
<comment type="caution">
    <text evidence="2">The sequence shown here is derived from an EMBL/GenBank/DDBJ whole genome shotgun (WGS) entry which is preliminary data.</text>
</comment>
<evidence type="ECO:0000313" key="2">
    <source>
        <dbReference type="EMBL" id="MCP2261491.1"/>
    </source>
</evidence>
<dbReference type="Pfam" id="PF12079">
    <property type="entry name" value="DUF3558"/>
    <property type="match status" value="1"/>
</dbReference>
<dbReference type="InterPro" id="IPR024520">
    <property type="entry name" value="DUF3558"/>
</dbReference>
<reference evidence="2 3" key="1">
    <citation type="submission" date="2022-06" db="EMBL/GenBank/DDBJ databases">
        <title>Genomic Encyclopedia of Archaeal and Bacterial Type Strains, Phase II (KMG-II): from individual species to whole genera.</title>
        <authorList>
            <person name="Goeker M."/>
        </authorList>
    </citation>
    <scope>NUCLEOTIDE SEQUENCE [LARGE SCALE GENOMIC DNA]</scope>
    <source>
        <strain evidence="2 3">DSM 40477</strain>
    </source>
</reference>
<dbReference type="Proteomes" id="UP001205311">
    <property type="component" value="Unassembled WGS sequence"/>
</dbReference>
<evidence type="ECO:0000256" key="1">
    <source>
        <dbReference type="SAM" id="MobiDB-lite"/>
    </source>
</evidence>
<feature type="region of interest" description="Disordered" evidence="1">
    <location>
        <begin position="78"/>
        <end position="111"/>
    </location>
</feature>
<proteinExistence type="predicted"/>
<dbReference type="EMBL" id="JAMTCP010000043">
    <property type="protein sequence ID" value="MCP2261491.1"/>
    <property type="molecule type" value="Genomic_DNA"/>
</dbReference>
<feature type="region of interest" description="Disordered" evidence="1">
    <location>
        <begin position="14"/>
        <end position="59"/>
    </location>
</feature>
<evidence type="ECO:0008006" key="4">
    <source>
        <dbReference type="Google" id="ProtNLM"/>
    </source>
</evidence>
<organism evidence="2 3">
    <name type="scientific">Streptoalloteichus tenebrarius (strain ATCC 17920 / DSM 40477 / JCM 4838 / CBS 697.72 / NBRC 16177 / NCIMB 11028 / NRRL B-12390 / A12253. 1 / ISP 5477)</name>
    <name type="common">Streptomyces tenebrarius</name>
    <dbReference type="NCBI Taxonomy" id="1933"/>
    <lineage>
        <taxon>Bacteria</taxon>
        <taxon>Bacillati</taxon>
        <taxon>Actinomycetota</taxon>
        <taxon>Actinomycetes</taxon>
        <taxon>Pseudonocardiales</taxon>
        <taxon>Pseudonocardiaceae</taxon>
        <taxon>Streptoalloteichus</taxon>
    </lineage>
</organism>